<dbReference type="InterPro" id="IPR036237">
    <property type="entry name" value="Xyl_isomerase-like_sf"/>
</dbReference>
<dbReference type="Pfam" id="PF01261">
    <property type="entry name" value="AP_endonuc_2"/>
    <property type="match status" value="1"/>
</dbReference>
<feature type="compositionally biased region" description="Polar residues" evidence="1">
    <location>
        <begin position="1"/>
        <end position="20"/>
    </location>
</feature>
<dbReference type="Proteomes" id="UP000219514">
    <property type="component" value="Unassembled WGS sequence"/>
</dbReference>
<evidence type="ECO:0000256" key="1">
    <source>
        <dbReference type="SAM" id="MobiDB-lite"/>
    </source>
</evidence>
<dbReference type="InterPro" id="IPR013022">
    <property type="entry name" value="Xyl_isomerase-like_TIM-brl"/>
</dbReference>
<dbReference type="SUPFAM" id="SSF51658">
    <property type="entry name" value="Xylose isomerase-like"/>
    <property type="match status" value="1"/>
</dbReference>
<feature type="region of interest" description="Disordered" evidence="1">
    <location>
        <begin position="1"/>
        <end position="25"/>
    </location>
</feature>
<sequence length="332" mass="36746">MTAQHSAAPAPQTTGPQSTGGARIRVGSAPDSWGVWFPDDPQQVPWPRFLDEVSAAGYEWIELGPYGYLPTDPARLGDELAARGLRVSAGTVFEHLHRPDSWDDVWRQVGDVATLTRAVGGTHVVVIPDVWRDHRTGEAIEPRELPGEAWQRLAAGMDRLGRAVQEEYGLDIAFHPHADSHVGHQRDIERFLAETDPRYVPLCLDTGHVSYYGGDNLDLIRRFPERIGYLHLKQVDPAVIERVHAEDVPFPQAVQLGAMIEPPNGVPDLPPLLEEVERLGLDVFAIVEHDLYPCPPDVPLPIAQRTHRLIGSCGLRSMEIGRPRTTSTEAQA</sequence>
<dbReference type="PANTHER" id="PTHR12110:SF41">
    <property type="entry name" value="INOSOSE DEHYDRATASE"/>
    <property type="match status" value="1"/>
</dbReference>
<reference evidence="3 4" key="1">
    <citation type="submission" date="2017-09" db="EMBL/GenBank/DDBJ databases">
        <authorList>
            <person name="Ehlers B."/>
            <person name="Leendertz F.H."/>
        </authorList>
    </citation>
    <scope>NUCLEOTIDE SEQUENCE [LARGE SCALE GENOMIC DNA]</scope>
    <source>
        <strain evidence="3 4">DSM 46844</strain>
    </source>
</reference>
<proteinExistence type="predicted"/>
<dbReference type="InterPro" id="IPR050312">
    <property type="entry name" value="IolE/XylAMocC-like"/>
</dbReference>
<protein>
    <submittedName>
        <fullName evidence="3">2-keto-myo-inositol dehydratase</fullName>
    </submittedName>
</protein>
<feature type="domain" description="Xylose isomerase-like TIM barrel" evidence="2">
    <location>
        <begin position="50"/>
        <end position="290"/>
    </location>
</feature>
<keyword evidence="4" id="KW-1185">Reference proteome</keyword>
<dbReference type="AlphaFoldDB" id="A0A285EEH0"/>
<accession>A0A285EEH0</accession>
<organism evidence="3 4">
    <name type="scientific">Geodermatophilus sabuli</name>
    <dbReference type="NCBI Taxonomy" id="1564158"/>
    <lineage>
        <taxon>Bacteria</taxon>
        <taxon>Bacillati</taxon>
        <taxon>Actinomycetota</taxon>
        <taxon>Actinomycetes</taxon>
        <taxon>Geodermatophilales</taxon>
        <taxon>Geodermatophilaceae</taxon>
        <taxon>Geodermatophilus</taxon>
    </lineage>
</organism>
<dbReference type="Gene3D" id="3.20.20.150">
    <property type="entry name" value="Divalent-metal-dependent TIM barrel enzymes"/>
    <property type="match status" value="1"/>
</dbReference>
<evidence type="ECO:0000259" key="2">
    <source>
        <dbReference type="Pfam" id="PF01261"/>
    </source>
</evidence>
<dbReference type="OrthoDB" id="104997at2"/>
<dbReference type="RefSeq" id="WP_097207223.1">
    <property type="nucleotide sequence ID" value="NZ_JACHXB010000002.1"/>
</dbReference>
<evidence type="ECO:0000313" key="4">
    <source>
        <dbReference type="Proteomes" id="UP000219514"/>
    </source>
</evidence>
<evidence type="ECO:0000313" key="3">
    <source>
        <dbReference type="EMBL" id="SNX97253.1"/>
    </source>
</evidence>
<dbReference type="EMBL" id="OBDO01000006">
    <property type="protein sequence ID" value="SNX97253.1"/>
    <property type="molecule type" value="Genomic_DNA"/>
</dbReference>
<name>A0A285EEH0_9ACTN</name>
<dbReference type="PANTHER" id="PTHR12110">
    <property type="entry name" value="HYDROXYPYRUVATE ISOMERASE"/>
    <property type="match status" value="1"/>
</dbReference>
<gene>
    <name evidence="3" type="ORF">SAMN06893097_106203</name>
</gene>